<dbReference type="AlphaFoldDB" id="A0A6G1CYK5"/>
<proteinExistence type="predicted"/>
<evidence type="ECO:0000313" key="1">
    <source>
        <dbReference type="EMBL" id="KAF0904573.1"/>
    </source>
</evidence>
<dbReference type="EMBL" id="SPHZ02000008">
    <property type="protein sequence ID" value="KAF0904573.1"/>
    <property type="molecule type" value="Genomic_DNA"/>
</dbReference>
<name>A0A6G1CYK5_9ORYZ</name>
<comment type="caution">
    <text evidence="1">The sequence shown here is derived from an EMBL/GenBank/DDBJ whole genome shotgun (WGS) entry which is preliminary data.</text>
</comment>
<protein>
    <submittedName>
        <fullName evidence="1">Uncharacterized protein</fullName>
    </submittedName>
</protein>
<gene>
    <name evidence="1" type="ORF">E2562_035679</name>
</gene>
<reference evidence="1 2" key="1">
    <citation type="submission" date="2019-11" db="EMBL/GenBank/DDBJ databases">
        <title>Whole genome sequence of Oryza granulata.</title>
        <authorList>
            <person name="Li W."/>
        </authorList>
    </citation>
    <scope>NUCLEOTIDE SEQUENCE [LARGE SCALE GENOMIC DNA]</scope>
    <source>
        <strain evidence="2">cv. Menghai</strain>
        <tissue evidence="1">Leaf</tissue>
    </source>
</reference>
<keyword evidence="2" id="KW-1185">Reference proteome</keyword>
<organism evidence="1 2">
    <name type="scientific">Oryza meyeriana var. granulata</name>
    <dbReference type="NCBI Taxonomy" id="110450"/>
    <lineage>
        <taxon>Eukaryota</taxon>
        <taxon>Viridiplantae</taxon>
        <taxon>Streptophyta</taxon>
        <taxon>Embryophyta</taxon>
        <taxon>Tracheophyta</taxon>
        <taxon>Spermatophyta</taxon>
        <taxon>Magnoliopsida</taxon>
        <taxon>Liliopsida</taxon>
        <taxon>Poales</taxon>
        <taxon>Poaceae</taxon>
        <taxon>BOP clade</taxon>
        <taxon>Oryzoideae</taxon>
        <taxon>Oryzeae</taxon>
        <taxon>Oryzinae</taxon>
        <taxon>Oryza</taxon>
        <taxon>Oryza meyeriana</taxon>
    </lineage>
</organism>
<accession>A0A6G1CYK5</accession>
<sequence>MLSVKKLAMAGGSAVRTAIVVRSMGKKELPHPIAILRSNATFESDTVNHTTGVPNRRSCPITTIKSNVVQPTSDPSAGSPIIANLRFDATKAIKCISDLANRRYDAIEVIQ</sequence>
<evidence type="ECO:0000313" key="2">
    <source>
        <dbReference type="Proteomes" id="UP000479710"/>
    </source>
</evidence>
<dbReference type="Proteomes" id="UP000479710">
    <property type="component" value="Unassembled WGS sequence"/>
</dbReference>